<evidence type="ECO:0000313" key="6">
    <source>
        <dbReference type="Proteomes" id="UP000253303"/>
    </source>
</evidence>
<comment type="caution">
    <text evidence="5">The sequence shown here is derived from an EMBL/GenBank/DDBJ whole genome shotgun (WGS) entry which is preliminary data.</text>
</comment>
<dbReference type="PROSITE" id="PS51462">
    <property type="entry name" value="NUDIX"/>
    <property type="match status" value="1"/>
</dbReference>
<feature type="domain" description="Nudix hydrolase" evidence="4">
    <location>
        <begin position="21"/>
        <end position="160"/>
    </location>
</feature>
<dbReference type="PANTHER" id="PTHR43046:SF16">
    <property type="entry name" value="ADP-RIBOSE PYROPHOSPHATASE YJHB-RELATED"/>
    <property type="match status" value="1"/>
</dbReference>
<keyword evidence="2" id="KW-0378">Hydrolase</keyword>
<feature type="region of interest" description="Disordered" evidence="3">
    <location>
        <begin position="1"/>
        <end position="25"/>
    </location>
</feature>
<protein>
    <submittedName>
        <fullName evidence="5">DNA mismatch repair protein MutT</fullName>
    </submittedName>
</protein>
<organism evidence="5 6">
    <name type="scientific">Spongiactinospora rosea</name>
    <dbReference type="NCBI Taxonomy" id="2248750"/>
    <lineage>
        <taxon>Bacteria</taxon>
        <taxon>Bacillati</taxon>
        <taxon>Actinomycetota</taxon>
        <taxon>Actinomycetes</taxon>
        <taxon>Streptosporangiales</taxon>
        <taxon>Streptosporangiaceae</taxon>
        <taxon>Spongiactinospora</taxon>
    </lineage>
</organism>
<dbReference type="Gene3D" id="3.90.79.10">
    <property type="entry name" value="Nucleoside Triphosphate Pyrophosphohydrolase"/>
    <property type="match status" value="1"/>
</dbReference>
<name>A0A366LWS0_9ACTN</name>
<reference evidence="5 6" key="1">
    <citation type="submission" date="2018-06" db="EMBL/GenBank/DDBJ databases">
        <title>Sphaerisporangium craniellae sp. nov., isolated from a marine sponge in the South China Sea.</title>
        <authorList>
            <person name="Li L."/>
        </authorList>
    </citation>
    <scope>NUCLEOTIDE SEQUENCE [LARGE SCALE GENOMIC DNA]</scope>
    <source>
        <strain evidence="5 6">LHW63015</strain>
    </source>
</reference>
<dbReference type="AlphaFoldDB" id="A0A366LWS0"/>
<evidence type="ECO:0000256" key="3">
    <source>
        <dbReference type="SAM" id="MobiDB-lite"/>
    </source>
</evidence>
<proteinExistence type="predicted"/>
<evidence type="ECO:0000256" key="2">
    <source>
        <dbReference type="ARBA" id="ARBA00022801"/>
    </source>
</evidence>
<dbReference type="PANTHER" id="PTHR43046">
    <property type="entry name" value="GDP-MANNOSE MANNOSYL HYDROLASE"/>
    <property type="match status" value="1"/>
</dbReference>
<comment type="cofactor">
    <cofactor evidence="1">
        <name>Mg(2+)</name>
        <dbReference type="ChEBI" id="CHEBI:18420"/>
    </cofactor>
</comment>
<feature type="compositionally biased region" description="Basic and acidic residues" evidence="3">
    <location>
        <begin position="7"/>
        <end position="16"/>
    </location>
</feature>
<dbReference type="SUPFAM" id="SSF55811">
    <property type="entry name" value="Nudix"/>
    <property type="match status" value="1"/>
</dbReference>
<evidence type="ECO:0000259" key="4">
    <source>
        <dbReference type="PROSITE" id="PS51462"/>
    </source>
</evidence>
<dbReference type="GO" id="GO:0016787">
    <property type="term" value="F:hydrolase activity"/>
    <property type="evidence" value="ECO:0007669"/>
    <property type="project" value="UniProtKB-KW"/>
</dbReference>
<dbReference type="OrthoDB" id="9814308at2"/>
<dbReference type="PRINTS" id="PR00502">
    <property type="entry name" value="NUDIXFAMILY"/>
</dbReference>
<dbReference type="InterPro" id="IPR020476">
    <property type="entry name" value="Nudix_hydrolase"/>
</dbReference>
<gene>
    <name evidence="5" type="ORF">DP939_23145</name>
</gene>
<dbReference type="RefSeq" id="WP_113982860.1">
    <property type="nucleotide sequence ID" value="NZ_QMEY01000010.1"/>
</dbReference>
<dbReference type="Proteomes" id="UP000253303">
    <property type="component" value="Unassembled WGS sequence"/>
</dbReference>
<evidence type="ECO:0000313" key="5">
    <source>
        <dbReference type="EMBL" id="RBQ17764.1"/>
    </source>
</evidence>
<dbReference type="InterPro" id="IPR000086">
    <property type="entry name" value="NUDIX_hydrolase_dom"/>
</dbReference>
<keyword evidence="6" id="KW-1185">Reference proteome</keyword>
<dbReference type="Pfam" id="PF00293">
    <property type="entry name" value="NUDIX"/>
    <property type="match status" value="1"/>
</dbReference>
<dbReference type="InterPro" id="IPR015797">
    <property type="entry name" value="NUDIX_hydrolase-like_dom_sf"/>
</dbReference>
<dbReference type="EMBL" id="QMEY01000010">
    <property type="protein sequence ID" value="RBQ17764.1"/>
    <property type="molecule type" value="Genomic_DNA"/>
</dbReference>
<sequence>MSRRTRRIDYWRDPDAPKPTSRKASASVFVRDDEGHLLLLHRADSDVWTIPTGGVKKGETVAQAGVRECREETGLDVEVTGLVGIFSTPDHVIAYMHGDEVDEVRQPINICLRARVIGGRLHPNPDEARDVRWVAPASLDGYRIGPAIRYRIDIGLEDAGPYLG</sequence>
<accession>A0A366LWS0</accession>
<evidence type="ECO:0000256" key="1">
    <source>
        <dbReference type="ARBA" id="ARBA00001946"/>
    </source>
</evidence>